<evidence type="ECO:0000256" key="1">
    <source>
        <dbReference type="SAM" id="Coils"/>
    </source>
</evidence>
<dbReference type="EMBL" id="AP021906">
    <property type="protein sequence ID" value="BBP91342.1"/>
    <property type="molecule type" value="Genomic_DNA"/>
</dbReference>
<dbReference type="Proteomes" id="UP000464658">
    <property type="component" value="Chromosome"/>
</dbReference>
<gene>
    <name evidence="2" type="ORF">BsIDN1_49600</name>
</gene>
<name>A0A5S9MFE6_BACIA</name>
<accession>A0A5S9MFE6</accession>
<sequence>MEVYGDWNFQAPEYIEPNIQTGIDTRQLQQEYVVKVRQLEEELEAIRHQAELEQADEKMKRRKASKNFMRRQQLTEDETRIIIDQKLRAAGWEVDTNLLNYKKTGRYQRKKQTYGHC</sequence>
<feature type="coiled-coil region" evidence="1">
    <location>
        <begin position="29"/>
        <end position="56"/>
    </location>
</feature>
<evidence type="ECO:0000313" key="2">
    <source>
        <dbReference type="EMBL" id="BBP91342.1"/>
    </source>
</evidence>
<protein>
    <submittedName>
        <fullName evidence="2">Uncharacterized protein</fullName>
    </submittedName>
</protein>
<keyword evidence="1" id="KW-0175">Coiled coil</keyword>
<dbReference type="AlphaFoldDB" id="A0A5S9MFE6"/>
<proteinExistence type="predicted"/>
<organism evidence="2 3">
    <name type="scientific">Bacillus safensis</name>
    <dbReference type="NCBI Taxonomy" id="561879"/>
    <lineage>
        <taxon>Bacteria</taxon>
        <taxon>Bacillati</taxon>
        <taxon>Bacillota</taxon>
        <taxon>Bacilli</taxon>
        <taxon>Bacillales</taxon>
        <taxon>Bacillaceae</taxon>
        <taxon>Bacillus</taxon>
    </lineage>
</organism>
<evidence type="ECO:0000313" key="3">
    <source>
        <dbReference type="Proteomes" id="UP000464658"/>
    </source>
</evidence>
<reference evidence="2 3" key="1">
    <citation type="submission" date="2019-12" db="EMBL/GenBank/DDBJ databases">
        <title>Full genome sequence of a Bacillus safensis strain isolated from commercially available natto in Indonesia.</title>
        <authorList>
            <person name="Yoshida M."/>
            <person name="Uomi M."/>
            <person name="Waturangi D."/>
            <person name="Ekaputri J.J."/>
            <person name="Setiamarga D.H.E."/>
        </authorList>
    </citation>
    <scope>NUCLEOTIDE SEQUENCE [LARGE SCALE GENOMIC DNA]</scope>
    <source>
        <strain evidence="2 3">IDN1</strain>
    </source>
</reference>